<proteinExistence type="predicted"/>
<evidence type="ECO:0000256" key="5">
    <source>
        <dbReference type="ARBA" id="ARBA00023146"/>
    </source>
</evidence>
<evidence type="ECO:0000256" key="1">
    <source>
        <dbReference type="ARBA" id="ARBA00022490"/>
    </source>
</evidence>
<keyword evidence="5" id="KW-0030">Aminoacyl-tRNA synthetase</keyword>
<name>A0A848DBZ3_9EURY</name>
<dbReference type="InterPro" id="IPR014729">
    <property type="entry name" value="Rossmann-like_a/b/a_fold"/>
</dbReference>
<dbReference type="Gene3D" id="3.40.50.620">
    <property type="entry name" value="HUPs"/>
    <property type="match status" value="1"/>
</dbReference>
<dbReference type="GO" id="GO:0004824">
    <property type="term" value="F:lysine-tRNA ligase activity"/>
    <property type="evidence" value="ECO:0007669"/>
    <property type="project" value="UniProtKB-EC"/>
</dbReference>
<dbReference type="InterPro" id="IPR002904">
    <property type="entry name" value="Lys-tRNA-ligase"/>
</dbReference>
<accession>A0A848DBZ3</accession>
<dbReference type="GO" id="GO:0005737">
    <property type="term" value="C:cytoplasm"/>
    <property type="evidence" value="ECO:0007669"/>
    <property type="project" value="InterPro"/>
</dbReference>
<comment type="caution">
    <text evidence="6">The sequence shown here is derived from an EMBL/GenBank/DDBJ whole genome shotgun (WGS) entry which is preliminary data.</text>
</comment>
<dbReference type="NCBIfam" id="TIGR00467">
    <property type="entry name" value="lysS_arch"/>
    <property type="match status" value="1"/>
</dbReference>
<dbReference type="GO" id="GO:0005524">
    <property type="term" value="F:ATP binding"/>
    <property type="evidence" value="ECO:0007669"/>
    <property type="project" value="UniProtKB-KW"/>
</dbReference>
<dbReference type="GO" id="GO:0006430">
    <property type="term" value="P:lysyl-tRNA aminoacylation"/>
    <property type="evidence" value="ECO:0007669"/>
    <property type="project" value="InterPro"/>
</dbReference>
<sequence length="161" mass="18215">MDTHWADAIADQILKLGHKHLVASGITPSGDIHIGNMREVVTADAVYRALKDKNADVKLIYIADTFDPLRKVYPFLPDSYSEHIGKPLFKIPCPCGEHENYAEHFLQPFLQALEALEINAEILRADQVYNDGKYTQAIINTLEQQHTIAQILEKTSHRKLP</sequence>
<dbReference type="PROSITE" id="PS00178">
    <property type="entry name" value="AA_TRNA_LIGASE_I"/>
    <property type="match status" value="1"/>
</dbReference>
<evidence type="ECO:0000313" key="6">
    <source>
        <dbReference type="EMBL" id="NMG83465.1"/>
    </source>
</evidence>
<evidence type="ECO:0000256" key="4">
    <source>
        <dbReference type="ARBA" id="ARBA00022840"/>
    </source>
</evidence>
<evidence type="ECO:0000313" key="7">
    <source>
        <dbReference type="Proteomes" id="UP000606580"/>
    </source>
</evidence>
<dbReference type="EMBL" id="WNEG01000084">
    <property type="protein sequence ID" value="NMG83465.1"/>
    <property type="molecule type" value="Genomic_DNA"/>
</dbReference>
<protein>
    <submittedName>
        <fullName evidence="6">Lysine--tRNA ligase</fullName>
        <ecNumber evidence="6">6.1.1.6</ecNumber>
    </submittedName>
</protein>
<evidence type="ECO:0000256" key="2">
    <source>
        <dbReference type="ARBA" id="ARBA00022598"/>
    </source>
</evidence>
<organism evidence="6 7">
    <name type="scientific">Candidatus Ethanoperedens thermophilum</name>
    <dbReference type="NCBI Taxonomy" id="2766897"/>
    <lineage>
        <taxon>Archaea</taxon>
        <taxon>Methanobacteriati</taxon>
        <taxon>Methanobacteriota</taxon>
        <taxon>Stenosarchaea group</taxon>
        <taxon>Methanomicrobia</taxon>
        <taxon>Methanosarcinales</taxon>
        <taxon>Methanosarcinales incertae sedis</taxon>
        <taxon>GOM Arc I cluster</taxon>
        <taxon>Candidatus Ethanoperedens</taxon>
    </lineage>
</organism>
<dbReference type="AlphaFoldDB" id="A0A848DBZ3"/>
<dbReference type="PANTHER" id="PTHR37940">
    <property type="entry name" value="LYSINE--TRNA LIGASE"/>
    <property type="match status" value="1"/>
</dbReference>
<keyword evidence="3" id="KW-0547">Nucleotide-binding</keyword>
<keyword evidence="1" id="KW-0963">Cytoplasm</keyword>
<dbReference type="InterPro" id="IPR001412">
    <property type="entry name" value="aa-tRNA-synth_I_CS"/>
</dbReference>
<evidence type="ECO:0000256" key="3">
    <source>
        <dbReference type="ARBA" id="ARBA00022741"/>
    </source>
</evidence>
<dbReference type="SUPFAM" id="SSF52374">
    <property type="entry name" value="Nucleotidylyl transferase"/>
    <property type="match status" value="1"/>
</dbReference>
<gene>
    <name evidence="6" type="primary">lysS</name>
    <name evidence="6" type="ORF">GIS02_04580</name>
</gene>
<dbReference type="EC" id="6.1.1.6" evidence="6"/>
<keyword evidence="4" id="KW-0067">ATP-binding</keyword>
<reference evidence="6" key="1">
    <citation type="journal article" date="2020" name="MBio">
        <title>'Candidatus Ethanoperedens,' a Thermophilic Genus of Archaea Mediating the Anaerobic Oxidation of Ethane.</title>
        <authorList>
            <person name="Hahn C.J."/>
            <person name="Laso-Perez R."/>
            <person name="Vulcano F."/>
            <person name="Vaziourakis K.M."/>
            <person name="Stokke R."/>
            <person name="Steen I.H."/>
            <person name="Teske A."/>
            <person name="Boetius A."/>
            <person name="Liebeke M."/>
            <person name="Amann R."/>
            <person name="Knittel K."/>
            <person name="Wegener G."/>
        </authorList>
    </citation>
    <scope>NUCLEOTIDE SEQUENCE</scope>
    <source>
        <strain evidence="6">GoM-Arc1-LC-WB58</strain>
    </source>
</reference>
<dbReference type="Pfam" id="PF01921">
    <property type="entry name" value="tRNA-synt_1f"/>
    <property type="match status" value="1"/>
</dbReference>
<dbReference type="Proteomes" id="UP000606580">
    <property type="component" value="Unassembled WGS sequence"/>
</dbReference>
<dbReference type="PANTHER" id="PTHR37940:SF1">
    <property type="entry name" value="LYSINE--TRNA LIGASE"/>
    <property type="match status" value="1"/>
</dbReference>
<keyword evidence="2 6" id="KW-0436">Ligase</keyword>
<feature type="non-terminal residue" evidence="6">
    <location>
        <position position="161"/>
    </location>
</feature>